<sequence>MRKAANSNKIIKQANEYLVLAVLLKNDPLSVEEIVTLSRLSRPTVLNILKELDTRGLIYRAGLGESMGGRQPIMYTLNLRRYFAVGVDLEYPPVRVAFSDLREKVLYSQEWDCLPGETMEDIEENLVNAIREGMRRLNIATENLIGIGLGIPGRVDIARNLAVRMDRMDHIWQGGDIAAQLSMKLGVPVTVRNDIHLLAAAERTVQPTLPKNFLYVARRVGIGMAVFLNGKSYEGGFGNSGYLGHTVLDPEGPACRCGQRGCLECYATTGAVEINYARGAERPADYGTIVSRAQEGEPLAMAVLGDAGIKLAMAVVNAMLLYDIQTVIIEDCVDDGTFFAIVRENIEKLLGPSSDFQPRVLRGKLTGRTFALGGCSMIVKNFFKAPQLKVDG</sequence>
<dbReference type="InterPro" id="IPR000835">
    <property type="entry name" value="HTH_MarR-typ"/>
</dbReference>
<dbReference type="Gene3D" id="3.30.420.40">
    <property type="match status" value="2"/>
</dbReference>
<evidence type="ECO:0000256" key="2">
    <source>
        <dbReference type="ARBA" id="ARBA00006479"/>
    </source>
</evidence>
<dbReference type="SUPFAM" id="SSF46785">
    <property type="entry name" value="Winged helix' DNA-binding domain"/>
    <property type="match status" value="1"/>
</dbReference>
<evidence type="ECO:0000256" key="3">
    <source>
        <dbReference type="ARBA" id="ARBA00022629"/>
    </source>
</evidence>
<dbReference type="PANTHER" id="PTHR18964">
    <property type="entry name" value="ROK (REPRESSOR, ORF, KINASE) FAMILY"/>
    <property type="match status" value="1"/>
</dbReference>
<accession>A0A498CNU6</accession>
<dbReference type="AlphaFoldDB" id="A0A498CNU6"/>
<keyword evidence="6" id="KW-1185">Reference proteome</keyword>
<comment type="function">
    <text evidence="1">Transcriptional repressor of xylose-utilizing enzymes.</text>
</comment>
<dbReference type="RefSeq" id="WP_121586405.1">
    <property type="nucleotide sequence ID" value="NZ_RCHT01000005.1"/>
</dbReference>
<dbReference type="SUPFAM" id="SSF53067">
    <property type="entry name" value="Actin-like ATPase domain"/>
    <property type="match status" value="1"/>
</dbReference>
<dbReference type="Pfam" id="PF00480">
    <property type="entry name" value="ROK"/>
    <property type="match status" value="1"/>
</dbReference>
<dbReference type="Gene3D" id="1.10.10.10">
    <property type="entry name" value="Winged helix-like DNA-binding domain superfamily/Winged helix DNA-binding domain"/>
    <property type="match status" value="1"/>
</dbReference>
<organism evidence="5 6">
    <name type="scientific">Anaerotruncus massiliensis</name>
    <name type="common">ex Liu et al. 2021</name>
    <dbReference type="NCBI Taxonomy" id="2321404"/>
    <lineage>
        <taxon>Bacteria</taxon>
        <taxon>Bacillati</taxon>
        <taxon>Bacillota</taxon>
        <taxon>Clostridia</taxon>
        <taxon>Eubacteriales</taxon>
        <taxon>Oscillospiraceae</taxon>
        <taxon>Anaerotruncus</taxon>
    </lineage>
</organism>
<evidence type="ECO:0000313" key="6">
    <source>
        <dbReference type="Proteomes" id="UP000276301"/>
    </source>
</evidence>
<evidence type="ECO:0000313" key="5">
    <source>
        <dbReference type="EMBL" id="RLL12755.1"/>
    </source>
</evidence>
<name>A0A498CNU6_9FIRM</name>
<dbReference type="InterPro" id="IPR036388">
    <property type="entry name" value="WH-like_DNA-bd_sf"/>
</dbReference>
<reference evidence="5 6" key="1">
    <citation type="submission" date="2018-10" db="EMBL/GenBank/DDBJ databases">
        <title>Anaerotruncus faecis sp. nov., isolated from human feces.</title>
        <authorList>
            <person name="Wang Y.-J."/>
        </authorList>
    </citation>
    <scope>NUCLEOTIDE SEQUENCE [LARGE SCALE GENOMIC DNA]</scope>
    <source>
        <strain evidence="5 6">22A2-44</strain>
    </source>
</reference>
<keyword evidence="3" id="KW-0119">Carbohydrate metabolism</keyword>
<gene>
    <name evidence="5" type="ORF">D4A47_04915</name>
</gene>
<dbReference type="GO" id="GO:0003700">
    <property type="term" value="F:DNA-binding transcription factor activity"/>
    <property type="evidence" value="ECO:0007669"/>
    <property type="project" value="InterPro"/>
</dbReference>
<keyword evidence="3" id="KW-0859">Xylose metabolism</keyword>
<dbReference type="GO" id="GO:0042732">
    <property type="term" value="P:D-xylose metabolic process"/>
    <property type="evidence" value="ECO:0007669"/>
    <property type="project" value="UniProtKB-KW"/>
</dbReference>
<dbReference type="PANTHER" id="PTHR18964:SF149">
    <property type="entry name" value="BIFUNCTIONAL UDP-N-ACETYLGLUCOSAMINE 2-EPIMERASE_N-ACETYLMANNOSAMINE KINASE"/>
    <property type="match status" value="1"/>
</dbReference>
<evidence type="ECO:0000259" key="4">
    <source>
        <dbReference type="Pfam" id="PF12802"/>
    </source>
</evidence>
<dbReference type="EMBL" id="RCHT01000005">
    <property type="protein sequence ID" value="RLL12755.1"/>
    <property type="molecule type" value="Genomic_DNA"/>
</dbReference>
<comment type="similarity">
    <text evidence="2">Belongs to the ROK (NagC/XylR) family.</text>
</comment>
<dbReference type="Proteomes" id="UP000276301">
    <property type="component" value="Unassembled WGS sequence"/>
</dbReference>
<dbReference type="InterPro" id="IPR043129">
    <property type="entry name" value="ATPase_NBD"/>
</dbReference>
<dbReference type="InterPro" id="IPR036390">
    <property type="entry name" value="WH_DNA-bd_sf"/>
</dbReference>
<evidence type="ECO:0000256" key="1">
    <source>
        <dbReference type="ARBA" id="ARBA00002486"/>
    </source>
</evidence>
<dbReference type="InterPro" id="IPR000600">
    <property type="entry name" value="ROK"/>
</dbReference>
<proteinExistence type="inferred from homology"/>
<comment type="caution">
    <text evidence="5">The sequence shown here is derived from an EMBL/GenBank/DDBJ whole genome shotgun (WGS) entry which is preliminary data.</text>
</comment>
<dbReference type="Pfam" id="PF12802">
    <property type="entry name" value="MarR_2"/>
    <property type="match status" value="1"/>
</dbReference>
<protein>
    <submittedName>
        <fullName evidence="5">ROK family transcriptional regulator</fullName>
    </submittedName>
</protein>
<feature type="domain" description="HTH marR-type" evidence="4">
    <location>
        <begin position="15"/>
        <end position="60"/>
    </location>
</feature>